<protein>
    <submittedName>
        <fullName evidence="9">Redoxin domain protein</fullName>
    </submittedName>
</protein>
<comment type="similarity">
    <text evidence="1 7">Belongs to the peroxiredoxin family. Prx5 subfamily.</text>
</comment>
<dbReference type="GO" id="GO:0005737">
    <property type="term" value="C:cytoplasm"/>
    <property type="evidence" value="ECO:0007669"/>
    <property type="project" value="TreeGrafter"/>
</dbReference>
<dbReference type="SUPFAM" id="SSF52833">
    <property type="entry name" value="Thioredoxin-like"/>
    <property type="match status" value="1"/>
</dbReference>
<dbReference type="InterPro" id="IPR013766">
    <property type="entry name" value="Thioredoxin_domain"/>
</dbReference>
<evidence type="ECO:0000259" key="8">
    <source>
        <dbReference type="PROSITE" id="PS51352"/>
    </source>
</evidence>
<evidence type="ECO:0000256" key="1">
    <source>
        <dbReference type="ARBA" id="ARBA00010505"/>
    </source>
</evidence>
<keyword evidence="3 7" id="KW-0049">Antioxidant</keyword>
<keyword evidence="2 7" id="KW-0575">Peroxidase</keyword>
<evidence type="ECO:0000256" key="4">
    <source>
        <dbReference type="ARBA" id="ARBA00023002"/>
    </source>
</evidence>
<dbReference type="GO" id="GO:0042744">
    <property type="term" value="P:hydrogen peroxide catabolic process"/>
    <property type="evidence" value="ECO:0007669"/>
    <property type="project" value="TreeGrafter"/>
</dbReference>
<name>W7TZB4_9STRA</name>
<sequence length="182" mass="19507">MLSVFSRVRRPTNLPSFLALTTRGINTGSKVPTLPLKEVTGDTVSDVSSNDFFRGKVVLIGLPAAFSPTCSEKHVPGYLAHARNFKQKGVDKIAVLAVNDFFTMKAWAKAQGIGDEISFVADGNGELTNALGLELDLTKAVLGKRCKRFSMVLEDGIVKSLSIEPDGTGYTVSSAESTLKQV</sequence>
<dbReference type="Gene3D" id="3.40.30.10">
    <property type="entry name" value="Glutaredoxin"/>
    <property type="match status" value="1"/>
</dbReference>
<dbReference type="GO" id="GO:0045454">
    <property type="term" value="P:cell redox homeostasis"/>
    <property type="evidence" value="ECO:0007669"/>
    <property type="project" value="TreeGrafter"/>
</dbReference>
<dbReference type="Proteomes" id="UP000019335">
    <property type="component" value="Chromosome 4"/>
</dbReference>
<evidence type="ECO:0000256" key="7">
    <source>
        <dbReference type="RuleBase" id="RU366011"/>
    </source>
</evidence>
<evidence type="ECO:0000256" key="6">
    <source>
        <dbReference type="PIRSR" id="PIRSR637944-1"/>
    </source>
</evidence>
<dbReference type="FunFam" id="3.40.30.10:FF:000020">
    <property type="entry name" value="Peroxiredoxin"/>
    <property type="match status" value="1"/>
</dbReference>
<dbReference type="InterPro" id="IPR036249">
    <property type="entry name" value="Thioredoxin-like_sf"/>
</dbReference>
<comment type="function">
    <text evidence="7">Thiol-specific peroxidase that catalyzes the reduction of hydrogen peroxide and organic hydroperoxides to water and alcohols, respectively. Plays a role in cell protection against oxidative stress by detoxifying peroxides.</text>
</comment>
<keyword evidence="10" id="KW-1185">Reference proteome</keyword>
<comment type="caution">
    <text evidence="9">The sequence shown here is derived from an EMBL/GenBank/DDBJ whole genome shotgun (WGS) entry which is preliminary data.</text>
</comment>
<evidence type="ECO:0000256" key="2">
    <source>
        <dbReference type="ARBA" id="ARBA00022559"/>
    </source>
</evidence>
<dbReference type="GO" id="GO:0008379">
    <property type="term" value="F:thioredoxin peroxidase activity"/>
    <property type="evidence" value="ECO:0007669"/>
    <property type="project" value="InterPro"/>
</dbReference>
<evidence type="ECO:0000313" key="9">
    <source>
        <dbReference type="EMBL" id="EWM28833.1"/>
    </source>
</evidence>
<reference evidence="9 10" key="1">
    <citation type="journal article" date="2014" name="Mol. Plant">
        <title>Chromosome Scale Genome Assembly and Transcriptome Profiling of Nannochloropsis gaditana in Nitrogen Depletion.</title>
        <authorList>
            <person name="Corteggiani Carpinelli E."/>
            <person name="Telatin A."/>
            <person name="Vitulo N."/>
            <person name="Forcato C."/>
            <person name="D'Angelo M."/>
            <person name="Schiavon R."/>
            <person name="Vezzi A."/>
            <person name="Giacometti G.M."/>
            <person name="Morosinotto T."/>
            <person name="Valle G."/>
        </authorList>
    </citation>
    <scope>NUCLEOTIDE SEQUENCE [LARGE SCALE GENOMIC DNA]</scope>
    <source>
        <strain evidence="9 10">B-31</strain>
    </source>
</reference>
<dbReference type="PROSITE" id="PS51352">
    <property type="entry name" value="THIOREDOXIN_2"/>
    <property type="match status" value="1"/>
</dbReference>
<dbReference type="Pfam" id="PF08534">
    <property type="entry name" value="Redoxin"/>
    <property type="match status" value="1"/>
</dbReference>
<evidence type="ECO:0000313" key="10">
    <source>
        <dbReference type="Proteomes" id="UP000019335"/>
    </source>
</evidence>
<dbReference type="OrthoDB" id="1882547at2759"/>
<dbReference type="AlphaFoldDB" id="W7TZB4"/>
<dbReference type="InterPro" id="IPR013740">
    <property type="entry name" value="Redoxin"/>
</dbReference>
<dbReference type="CDD" id="cd03013">
    <property type="entry name" value="PRX5_like"/>
    <property type="match status" value="1"/>
</dbReference>
<dbReference type="PANTHER" id="PTHR10430:SF16">
    <property type="entry name" value="PEROXIREDOXIN-5, MITOCHONDRIAL"/>
    <property type="match status" value="1"/>
</dbReference>
<dbReference type="PANTHER" id="PTHR10430">
    <property type="entry name" value="PEROXIREDOXIN"/>
    <property type="match status" value="1"/>
</dbReference>
<gene>
    <name evidence="9" type="ORF">Naga_100199g1</name>
</gene>
<evidence type="ECO:0000256" key="3">
    <source>
        <dbReference type="ARBA" id="ARBA00022862"/>
    </source>
</evidence>
<keyword evidence="5 7" id="KW-0676">Redox-active center</keyword>
<organism evidence="9 10">
    <name type="scientific">Nannochloropsis gaditana</name>
    <dbReference type="NCBI Taxonomy" id="72520"/>
    <lineage>
        <taxon>Eukaryota</taxon>
        <taxon>Sar</taxon>
        <taxon>Stramenopiles</taxon>
        <taxon>Ochrophyta</taxon>
        <taxon>Eustigmatophyceae</taxon>
        <taxon>Eustigmatales</taxon>
        <taxon>Monodopsidaceae</taxon>
        <taxon>Nannochloropsis</taxon>
    </lineage>
</organism>
<dbReference type="GO" id="GO:0034599">
    <property type="term" value="P:cellular response to oxidative stress"/>
    <property type="evidence" value="ECO:0007669"/>
    <property type="project" value="InterPro"/>
</dbReference>
<keyword evidence="4 7" id="KW-0560">Oxidoreductase</keyword>
<accession>W7TZB4</accession>
<feature type="domain" description="Thioredoxin" evidence="8">
    <location>
        <begin position="25"/>
        <end position="182"/>
    </location>
</feature>
<dbReference type="EMBL" id="AZIL01000273">
    <property type="protein sequence ID" value="EWM28833.1"/>
    <property type="molecule type" value="Genomic_DNA"/>
</dbReference>
<dbReference type="InterPro" id="IPR037944">
    <property type="entry name" value="PRX5-like"/>
</dbReference>
<evidence type="ECO:0000256" key="5">
    <source>
        <dbReference type="ARBA" id="ARBA00023284"/>
    </source>
</evidence>
<proteinExistence type="inferred from homology"/>
<feature type="active site" description="Cysteine sulfenic acid (-SOH) intermediate" evidence="6">
    <location>
        <position position="70"/>
    </location>
</feature>